<protein>
    <recommendedName>
        <fullName evidence="2">Iron-containing redox enzyme family protein</fullName>
    </recommendedName>
</protein>
<accession>A0A0F9UF93</accession>
<sequence length="472" mass="52726">MFTPNIAQTRPFNIPAARSCDARTLYSLLMTEPVPLSSQNTSREFLRTQLGNAAGLPCDMPEKSDELGSWMERQALSTGERYAHYLASRKAGQPRRYFTCRSHALSFLQRVAPTKLVDGAWLYGVLQNWTDGRFYPLIRTYLEELGDGDPALNHVVLYQRLLKENGCEILPQLSDAHYMQGAIQLALGYNADEFTPELIGYNLGYEQLPLHLLITAFELTELQIDPYYFTLHVTIDNASSGHARKAVQSVLDAMPAAGEADVFLSRVANGYRLNDLGLSSTAVIESFDLEQELVDMLERKRIYGQHVHSDFCRINGRTVNDWLAKPGQVRTFLQALEGKGWIKRHEDPKSSRFWNLIDGTDAKMFGVFSAFEQQLLHDWIAGDWFGEGVQPGVPLSARPTAFRPRSRRHMAAAVPSQPAAGDVDHDLAALSNELSLLPEEMRMQRLIKLMAPSTHASAAGLLATRLFSAALG</sequence>
<reference evidence="1" key="1">
    <citation type="journal article" date="2015" name="Nature">
        <title>Complex archaea that bridge the gap between prokaryotes and eukaryotes.</title>
        <authorList>
            <person name="Spang A."/>
            <person name="Saw J.H."/>
            <person name="Jorgensen S.L."/>
            <person name="Zaremba-Niedzwiedzka K."/>
            <person name="Martijn J."/>
            <person name="Lind A.E."/>
            <person name="van Eijk R."/>
            <person name="Schleper C."/>
            <person name="Guy L."/>
            <person name="Ettema T.J."/>
        </authorList>
    </citation>
    <scope>NUCLEOTIDE SEQUENCE</scope>
</reference>
<dbReference type="InterPro" id="IPR016084">
    <property type="entry name" value="Haem_Oase-like_multi-hlx"/>
</dbReference>
<evidence type="ECO:0008006" key="2">
    <source>
        <dbReference type="Google" id="ProtNLM"/>
    </source>
</evidence>
<dbReference type="AlphaFoldDB" id="A0A0F9UF93"/>
<organism evidence="1">
    <name type="scientific">marine sediment metagenome</name>
    <dbReference type="NCBI Taxonomy" id="412755"/>
    <lineage>
        <taxon>unclassified sequences</taxon>
        <taxon>metagenomes</taxon>
        <taxon>ecological metagenomes</taxon>
    </lineage>
</organism>
<evidence type="ECO:0000313" key="1">
    <source>
        <dbReference type="EMBL" id="KKN86052.1"/>
    </source>
</evidence>
<dbReference type="EMBL" id="LAZR01000152">
    <property type="protein sequence ID" value="KKN86052.1"/>
    <property type="molecule type" value="Genomic_DNA"/>
</dbReference>
<name>A0A0F9UF93_9ZZZZ</name>
<dbReference type="Pfam" id="PF14518">
    <property type="entry name" value="Haem_oxygenas_2"/>
    <property type="match status" value="1"/>
</dbReference>
<gene>
    <name evidence="1" type="ORF">LCGC14_0272470</name>
</gene>
<comment type="caution">
    <text evidence="1">The sequence shown here is derived from an EMBL/GenBank/DDBJ whole genome shotgun (WGS) entry which is preliminary data.</text>
</comment>
<proteinExistence type="predicted"/>
<dbReference type="Gene3D" id="1.20.910.10">
    <property type="entry name" value="Heme oxygenase-like"/>
    <property type="match status" value="1"/>
</dbReference>
<dbReference type="SMART" id="SM01236">
    <property type="entry name" value="Haem_oxygenase_2"/>
    <property type="match status" value="1"/>
</dbReference>